<dbReference type="SMART" id="SM01208">
    <property type="entry name" value="G5"/>
    <property type="match status" value="1"/>
</dbReference>
<organism evidence="3 4">
    <name type="scientific">Candidatus Desulfolinea nitratireducens</name>
    <dbReference type="NCBI Taxonomy" id="2841698"/>
    <lineage>
        <taxon>Bacteria</taxon>
        <taxon>Bacillati</taxon>
        <taxon>Chloroflexota</taxon>
        <taxon>Anaerolineae</taxon>
        <taxon>Anaerolineales</taxon>
        <taxon>Anaerolineales incertae sedis</taxon>
        <taxon>Candidatus Desulfolinea</taxon>
    </lineage>
</organism>
<feature type="domain" description="G5" evidence="2">
    <location>
        <begin position="38"/>
        <end position="118"/>
    </location>
</feature>
<keyword evidence="1" id="KW-0732">Signal</keyword>
<protein>
    <submittedName>
        <fullName evidence="3">G5 domain-containing protein</fullName>
    </submittedName>
</protein>
<dbReference type="AlphaFoldDB" id="A0A8J6NLC6"/>
<accession>A0A8J6NLC6</accession>
<evidence type="ECO:0000313" key="4">
    <source>
        <dbReference type="Proteomes" id="UP000614469"/>
    </source>
</evidence>
<sequence length="241" mass="26768">AEEEVGRALAGAGIPLVGLDASQPAESEPLPADGQIRIIRVVEKIELEQTAIPYQVKYIPSNEVEVDQEEILVPGKAGLVVTQSRVRYEDGVEISRQVENERTVRQPKDETVGYGTKYVLKTAVVDGQKLEYWRAIQVYATSYSPCNSGADRCYPNTASGKPVRRGVIAVLRSWYNAMQGQAVYVPGYGYATIEDVGYSSLFSDRDWIDLGYTDAEYPGESYWTTVYFLPPVPANTLWVLE</sequence>
<evidence type="ECO:0000313" key="3">
    <source>
        <dbReference type="EMBL" id="MBC8335762.1"/>
    </source>
</evidence>
<reference evidence="3 4" key="1">
    <citation type="submission" date="2020-08" db="EMBL/GenBank/DDBJ databases">
        <title>Bridging the membrane lipid divide: bacteria of the FCB group superphylum have the potential to synthesize archaeal ether lipids.</title>
        <authorList>
            <person name="Villanueva L."/>
            <person name="Von Meijenfeldt F.A.B."/>
            <person name="Westbye A.B."/>
            <person name="Yadav S."/>
            <person name="Hopmans E.C."/>
            <person name="Dutilh B.E."/>
            <person name="Sinninghe Damste J.S."/>
        </authorList>
    </citation>
    <scope>NUCLEOTIDE SEQUENCE [LARGE SCALE GENOMIC DNA]</scope>
    <source>
        <strain evidence="3">NIOZ-UU36</strain>
    </source>
</reference>
<proteinExistence type="predicted"/>
<dbReference type="PROSITE" id="PS51109">
    <property type="entry name" value="G5"/>
    <property type="match status" value="1"/>
</dbReference>
<evidence type="ECO:0000256" key="1">
    <source>
        <dbReference type="ARBA" id="ARBA00022729"/>
    </source>
</evidence>
<dbReference type="InterPro" id="IPR011098">
    <property type="entry name" value="G5_dom"/>
</dbReference>
<evidence type="ECO:0000259" key="2">
    <source>
        <dbReference type="PROSITE" id="PS51109"/>
    </source>
</evidence>
<name>A0A8J6NLC6_9CHLR</name>
<dbReference type="Proteomes" id="UP000614469">
    <property type="component" value="Unassembled WGS sequence"/>
</dbReference>
<dbReference type="CDD" id="cd22786">
    <property type="entry name" value="DPBB_YuiC-like"/>
    <property type="match status" value="1"/>
</dbReference>
<dbReference type="EMBL" id="JACNJN010000121">
    <property type="protein sequence ID" value="MBC8335762.1"/>
    <property type="molecule type" value="Genomic_DNA"/>
</dbReference>
<gene>
    <name evidence="3" type="ORF">H8E29_10875</name>
</gene>
<comment type="caution">
    <text evidence="3">The sequence shown here is derived from an EMBL/GenBank/DDBJ whole genome shotgun (WGS) entry which is preliminary data.</text>
</comment>
<dbReference type="Pfam" id="PF07501">
    <property type="entry name" value="G5"/>
    <property type="match status" value="1"/>
</dbReference>
<dbReference type="Gene3D" id="2.20.230.10">
    <property type="entry name" value="Resuscitation-promoting factor rpfb"/>
    <property type="match status" value="1"/>
</dbReference>
<feature type="non-terminal residue" evidence="3">
    <location>
        <position position="1"/>
    </location>
</feature>